<dbReference type="Pfam" id="PF00135">
    <property type="entry name" value="COesterase"/>
    <property type="match status" value="1"/>
</dbReference>
<keyword evidence="6" id="KW-1185">Reference proteome</keyword>
<dbReference type="Gene3D" id="3.40.50.1820">
    <property type="entry name" value="alpha/beta hydrolase"/>
    <property type="match status" value="1"/>
</dbReference>
<dbReference type="OrthoDB" id="9775851at2"/>
<feature type="domain" description="Carboxylesterase type B" evidence="4">
    <location>
        <begin position="5"/>
        <end position="471"/>
    </location>
</feature>
<dbReference type="EMBL" id="PYSV01000001">
    <property type="protein sequence ID" value="PTA69704.1"/>
    <property type="molecule type" value="Genomic_DNA"/>
</dbReference>
<dbReference type="EC" id="3.1.1.-" evidence="3"/>
<accession>A0A2T3WD22</accession>
<organism evidence="5 6">
    <name type="scientific">Deinococcus arcticus</name>
    <dbReference type="NCBI Taxonomy" id="2136176"/>
    <lineage>
        <taxon>Bacteria</taxon>
        <taxon>Thermotogati</taxon>
        <taxon>Deinococcota</taxon>
        <taxon>Deinococci</taxon>
        <taxon>Deinococcales</taxon>
        <taxon>Deinococcaceae</taxon>
        <taxon>Deinococcus</taxon>
    </lineage>
</organism>
<dbReference type="InterPro" id="IPR050309">
    <property type="entry name" value="Type-B_Carboxylest/Lipase"/>
</dbReference>
<dbReference type="GO" id="GO:0016787">
    <property type="term" value="F:hydrolase activity"/>
    <property type="evidence" value="ECO:0007669"/>
    <property type="project" value="UniProtKB-KW"/>
</dbReference>
<protein>
    <recommendedName>
        <fullName evidence="3">Carboxylic ester hydrolase</fullName>
        <ecNumber evidence="3">3.1.1.-</ecNumber>
    </recommendedName>
</protein>
<dbReference type="AlphaFoldDB" id="A0A2T3WD22"/>
<dbReference type="InterPro" id="IPR019826">
    <property type="entry name" value="Carboxylesterase_B_AS"/>
</dbReference>
<comment type="similarity">
    <text evidence="1 3">Belongs to the type-B carboxylesterase/lipase family.</text>
</comment>
<evidence type="ECO:0000256" key="1">
    <source>
        <dbReference type="ARBA" id="ARBA00005964"/>
    </source>
</evidence>
<dbReference type="InterPro" id="IPR002018">
    <property type="entry name" value="CarbesteraseB"/>
</dbReference>
<dbReference type="SUPFAM" id="SSF53474">
    <property type="entry name" value="alpha/beta-Hydrolases"/>
    <property type="match status" value="1"/>
</dbReference>
<evidence type="ECO:0000256" key="2">
    <source>
        <dbReference type="ARBA" id="ARBA00022801"/>
    </source>
</evidence>
<evidence type="ECO:0000256" key="3">
    <source>
        <dbReference type="RuleBase" id="RU361235"/>
    </source>
</evidence>
<dbReference type="RefSeq" id="WP_107136296.1">
    <property type="nucleotide sequence ID" value="NZ_PYSV01000001.1"/>
</dbReference>
<dbReference type="Proteomes" id="UP000240317">
    <property type="component" value="Unassembled WGS sequence"/>
</dbReference>
<dbReference type="InterPro" id="IPR029058">
    <property type="entry name" value="AB_hydrolase_fold"/>
</dbReference>
<dbReference type="PROSITE" id="PS00122">
    <property type="entry name" value="CARBOXYLESTERASE_B_1"/>
    <property type="match status" value="1"/>
</dbReference>
<proteinExistence type="inferred from homology"/>
<evidence type="ECO:0000313" key="6">
    <source>
        <dbReference type="Proteomes" id="UP000240317"/>
    </source>
</evidence>
<evidence type="ECO:0000259" key="4">
    <source>
        <dbReference type="Pfam" id="PF00135"/>
    </source>
</evidence>
<keyword evidence="2 3" id="KW-0378">Hydrolase</keyword>
<reference evidence="5 6" key="1">
    <citation type="submission" date="2018-03" db="EMBL/GenBank/DDBJ databases">
        <title>Draft genome of Deinococcus sp. OD32.</title>
        <authorList>
            <person name="Wang X.-P."/>
            <person name="Du Z.-J."/>
        </authorList>
    </citation>
    <scope>NUCLEOTIDE SEQUENCE [LARGE SCALE GENOMIC DNA]</scope>
    <source>
        <strain evidence="5 6">OD32</strain>
    </source>
</reference>
<evidence type="ECO:0000313" key="5">
    <source>
        <dbReference type="EMBL" id="PTA69704.1"/>
    </source>
</evidence>
<comment type="caution">
    <text evidence="5">The sequence shown here is derived from an EMBL/GenBank/DDBJ whole genome shotgun (WGS) entry which is preliminary data.</text>
</comment>
<gene>
    <name evidence="5" type="ORF">C8263_01420</name>
</gene>
<name>A0A2T3WD22_9DEIO</name>
<sequence>MTLGIVETASGRLQGQVVQAGLHAARAWLGVPYAAPARGALRFAPPAPHPGWRGVRNAHAYAPDVLQPLDPSVTLVPSAEGSLALNIWAPPEGQGHPVLLWLHGGAFRAGSGRLYDGREYAARCGVVVVTVNSRLGPLGYANFGGLFADERFTPNAGYQDQVAALRWVAANIAAFGGDPARITVGGQSAGGVATALMLRDPHAAPLMAGAIVQSGTLNQVGSWENSLGIAQAYAQALGVLPGHADRLFTLPPSAFVQALHRLEQMRPRRLNSRPFLDGRVLPGRLETLLAGPAAPVPLLLGATREEYSLFVKVPDRIFPRTDRALLTRAMVPYLAPGQVQAVLAHYPDTPDGLVALGTDLFFQVGHDALQGAHPPAAPVFRARFDWGTRLFGLGATHGMDLLFLWPRPLGHASGLLRGGQAGRRSALARQLQAAWAAFVQTGQPGPDWPRYTAQHPAVACFDLPGLTVTTAGERERRALWRDALIPMP</sequence>
<dbReference type="PANTHER" id="PTHR11559">
    <property type="entry name" value="CARBOXYLESTERASE"/>
    <property type="match status" value="1"/>
</dbReference>